<evidence type="ECO:0000313" key="2">
    <source>
        <dbReference type="EMBL" id="RPA87796.1"/>
    </source>
</evidence>
<dbReference type="AlphaFoldDB" id="A0A3N4IPU8"/>
<keyword evidence="1" id="KW-0732">Signal</keyword>
<evidence type="ECO:0008006" key="4">
    <source>
        <dbReference type="Google" id="ProtNLM"/>
    </source>
</evidence>
<proteinExistence type="predicted"/>
<protein>
    <recommendedName>
        <fullName evidence="4">Tim17-domain-containing protein</fullName>
    </recommendedName>
</protein>
<dbReference type="PANTHER" id="PTHR37852">
    <property type="entry name" value="YALI0B21208P"/>
    <property type="match status" value="1"/>
</dbReference>
<name>A0A3N4IPU8_ASCIM</name>
<dbReference type="EMBL" id="ML119646">
    <property type="protein sequence ID" value="RPA87796.1"/>
    <property type="molecule type" value="Genomic_DNA"/>
</dbReference>
<dbReference type="PANTHER" id="PTHR37852:SF1">
    <property type="entry name" value="HIG1 DOMAIN-CONTAINING PROTEIN"/>
    <property type="match status" value="1"/>
</dbReference>
<sequence>MHFPALFLLSNIFAFSTGSLLGSALGGKRANLRFIAENSHRKPKSQAGWYLYHKSKNYATMLGAVKEGTKSGLRLCGWVSVFVVSEGCVDRVRGRVDAVGTVVAAGATAGAFSLWNRLSYAMTVRTAKQGLALGIGFGVLQDVLRVVKGEGDDIKYLSWLPRRKPEVIVETHKTTSTTPATEAKV</sequence>
<organism evidence="2 3">
    <name type="scientific">Ascobolus immersus RN42</name>
    <dbReference type="NCBI Taxonomy" id="1160509"/>
    <lineage>
        <taxon>Eukaryota</taxon>
        <taxon>Fungi</taxon>
        <taxon>Dikarya</taxon>
        <taxon>Ascomycota</taxon>
        <taxon>Pezizomycotina</taxon>
        <taxon>Pezizomycetes</taxon>
        <taxon>Pezizales</taxon>
        <taxon>Ascobolaceae</taxon>
        <taxon>Ascobolus</taxon>
    </lineage>
</organism>
<feature type="chain" id="PRO_5018297595" description="Tim17-domain-containing protein" evidence="1">
    <location>
        <begin position="19"/>
        <end position="185"/>
    </location>
</feature>
<dbReference type="STRING" id="1160509.A0A3N4IPU8"/>
<dbReference type="OrthoDB" id="5584028at2759"/>
<gene>
    <name evidence="2" type="ORF">BJ508DRAFT_410492</name>
</gene>
<evidence type="ECO:0000256" key="1">
    <source>
        <dbReference type="SAM" id="SignalP"/>
    </source>
</evidence>
<feature type="signal peptide" evidence="1">
    <location>
        <begin position="1"/>
        <end position="18"/>
    </location>
</feature>
<evidence type="ECO:0000313" key="3">
    <source>
        <dbReference type="Proteomes" id="UP000275078"/>
    </source>
</evidence>
<reference evidence="2 3" key="1">
    <citation type="journal article" date="2018" name="Nat. Ecol. Evol.">
        <title>Pezizomycetes genomes reveal the molecular basis of ectomycorrhizal truffle lifestyle.</title>
        <authorList>
            <person name="Murat C."/>
            <person name="Payen T."/>
            <person name="Noel B."/>
            <person name="Kuo A."/>
            <person name="Morin E."/>
            <person name="Chen J."/>
            <person name="Kohler A."/>
            <person name="Krizsan K."/>
            <person name="Balestrini R."/>
            <person name="Da Silva C."/>
            <person name="Montanini B."/>
            <person name="Hainaut M."/>
            <person name="Levati E."/>
            <person name="Barry K.W."/>
            <person name="Belfiori B."/>
            <person name="Cichocki N."/>
            <person name="Clum A."/>
            <person name="Dockter R.B."/>
            <person name="Fauchery L."/>
            <person name="Guy J."/>
            <person name="Iotti M."/>
            <person name="Le Tacon F."/>
            <person name="Lindquist E.A."/>
            <person name="Lipzen A."/>
            <person name="Malagnac F."/>
            <person name="Mello A."/>
            <person name="Molinier V."/>
            <person name="Miyauchi S."/>
            <person name="Poulain J."/>
            <person name="Riccioni C."/>
            <person name="Rubini A."/>
            <person name="Sitrit Y."/>
            <person name="Splivallo R."/>
            <person name="Traeger S."/>
            <person name="Wang M."/>
            <person name="Zifcakova L."/>
            <person name="Wipf D."/>
            <person name="Zambonelli A."/>
            <person name="Paolocci F."/>
            <person name="Nowrousian M."/>
            <person name="Ottonello S."/>
            <person name="Baldrian P."/>
            <person name="Spatafora J.W."/>
            <person name="Henrissat B."/>
            <person name="Nagy L.G."/>
            <person name="Aury J.M."/>
            <person name="Wincker P."/>
            <person name="Grigoriev I.V."/>
            <person name="Bonfante P."/>
            <person name="Martin F.M."/>
        </authorList>
    </citation>
    <scope>NUCLEOTIDE SEQUENCE [LARGE SCALE GENOMIC DNA]</scope>
    <source>
        <strain evidence="2 3">RN42</strain>
    </source>
</reference>
<accession>A0A3N4IPU8</accession>
<keyword evidence="3" id="KW-1185">Reference proteome</keyword>
<dbReference type="Proteomes" id="UP000275078">
    <property type="component" value="Unassembled WGS sequence"/>
</dbReference>